<feature type="domain" description="Helicase HerA-like C-terminal" evidence="3">
    <location>
        <begin position="405"/>
        <end position="568"/>
    </location>
</feature>
<feature type="region of interest" description="Disordered" evidence="1">
    <location>
        <begin position="1"/>
        <end position="45"/>
    </location>
</feature>
<dbReference type="InterPro" id="IPR033186">
    <property type="entry name" value="HerA_C"/>
</dbReference>
<evidence type="ECO:0000313" key="4">
    <source>
        <dbReference type="EMBL" id="TGC07244.1"/>
    </source>
</evidence>
<dbReference type="EMBL" id="PGGK01000018">
    <property type="protein sequence ID" value="TGC07244.1"/>
    <property type="molecule type" value="Genomic_DNA"/>
</dbReference>
<dbReference type="Pfam" id="PF01935">
    <property type="entry name" value="DUF87"/>
    <property type="match status" value="1"/>
</dbReference>
<dbReference type="OrthoDB" id="10575at2157"/>
<feature type="compositionally biased region" description="Basic and acidic residues" evidence="1">
    <location>
        <begin position="1"/>
        <end position="42"/>
    </location>
</feature>
<accession>A0A4E0Q2Q0</accession>
<dbReference type="PANTHER" id="PTHR30121">
    <property type="entry name" value="UNCHARACTERIZED PROTEIN YJGR-RELATED"/>
    <property type="match status" value="1"/>
</dbReference>
<sequence length="619" mass="70514">MRDEDILAFVERNDEPGTEGNKNKKEEHVLLKEGSEDPHREEQEDFEDYELDREINVPPMNNGMQNAFGIITTGIDPLEITEAGARITGYITTTRRRDIRLGTYVIVPYGDEDLFARIWKLQYLQEYVVDDATEIHSRRMLRFNHTDEVDYKFLAYLDPICILYEQSTSKGSILARRMGDRIPRPNTPIMPVTEKMKIQTGLNIPEEGIFLGHLSVGGELVKTHAVPPTVPYYLRNDYAMGDPLIFRHMLVCGSTGTGKTFLTKNILRQFMCEDNRYNLRGSQERKNPCLVVMDPQDEYSQLFENNPDLTSDNDFTFRAEKVNFGACKNTRTFVAKIDGEVYKGRSRAEQIEFTIPFEMVRNNSWLIAPVGMTELQYVGVDLLLDDFFKRSGQHTYSGFMNFIDDDDARDHYVESGKIHESSYDGIVRRVKNRALARVFDQPAKSITEILGQIFRSGQVSVFPTEYITSSCIRDLITLTLMSMIVDNKLSTSGEAAVKGTPIILGLDEAHRYLAKAGGEHSRRLISKFADAARQGRKEGLGLFLITQDPQDIDETVFKQINTRIILNLSNDAAISTMKVKKEFEKRIPYLKKGQMIIQSPDNSDMVEIVGLSKCVVKHV</sequence>
<proteinExistence type="predicted"/>
<protein>
    <submittedName>
        <fullName evidence="4">ATPase</fullName>
    </submittedName>
</protein>
<comment type="caution">
    <text evidence="4">The sequence shown here is derived from an EMBL/GenBank/DDBJ whole genome shotgun (WGS) entry which is preliminary data.</text>
</comment>
<evidence type="ECO:0000259" key="2">
    <source>
        <dbReference type="Pfam" id="PF01935"/>
    </source>
</evidence>
<organism evidence="4 5">
    <name type="scientific">Methanolobus halotolerans</name>
    <dbReference type="NCBI Taxonomy" id="2052935"/>
    <lineage>
        <taxon>Archaea</taxon>
        <taxon>Methanobacteriati</taxon>
        <taxon>Methanobacteriota</taxon>
        <taxon>Stenosarchaea group</taxon>
        <taxon>Methanomicrobia</taxon>
        <taxon>Methanosarcinales</taxon>
        <taxon>Methanosarcinaceae</taxon>
        <taxon>Methanolobus</taxon>
    </lineage>
</organism>
<evidence type="ECO:0000259" key="3">
    <source>
        <dbReference type="Pfam" id="PF05872"/>
    </source>
</evidence>
<dbReference type="PANTHER" id="PTHR30121:SF6">
    <property type="entry name" value="SLR6007 PROTEIN"/>
    <property type="match status" value="1"/>
</dbReference>
<dbReference type="InterPro" id="IPR051162">
    <property type="entry name" value="T4SS_component"/>
</dbReference>
<dbReference type="SUPFAM" id="SSF52540">
    <property type="entry name" value="P-loop containing nucleoside triphosphate hydrolases"/>
    <property type="match status" value="1"/>
</dbReference>
<dbReference type="Proteomes" id="UP000297295">
    <property type="component" value="Unassembled WGS sequence"/>
</dbReference>
<name>A0A4E0Q2Q0_9EURY</name>
<dbReference type="InterPro" id="IPR027417">
    <property type="entry name" value="P-loop_NTPase"/>
</dbReference>
<feature type="domain" description="Helicase HerA central" evidence="2">
    <location>
        <begin position="243"/>
        <end position="360"/>
    </location>
</feature>
<dbReference type="Gene3D" id="3.40.50.300">
    <property type="entry name" value="P-loop containing nucleotide triphosphate hydrolases"/>
    <property type="match status" value="2"/>
</dbReference>
<evidence type="ECO:0000256" key="1">
    <source>
        <dbReference type="SAM" id="MobiDB-lite"/>
    </source>
</evidence>
<gene>
    <name evidence="4" type="ORF">CUN85_11900</name>
</gene>
<dbReference type="AlphaFoldDB" id="A0A4E0Q2Q0"/>
<dbReference type="InterPro" id="IPR002789">
    <property type="entry name" value="HerA_central"/>
</dbReference>
<reference evidence="4 5" key="1">
    <citation type="submission" date="2017-11" db="EMBL/GenBank/DDBJ databases">
        <title>Isolation and Characterization of Methanogenic Archaea from Saline Meromictic Lake at Siberia.</title>
        <authorList>
            <person name="Shen Y."/>
            <person name="Huang H.-H."/>
            <person name="Lai M.-C."/>
            <person name="Chen S.-C."/>
        </authorList>
    </citation>
    <scope>NUCLEOTIDE SEQUENCE [LARGE SCALE GENOMIC DNA]</scope>
    <source>
        <strain evidence="4 5">SY-01</strain>
    </source>
</reference>
<dbReference type="Pfam" id="PF05872">
    <property type="entry name" value="HerA_C"/>
    <property type="match status" value="1"/>
</dbReference>
<evidence type="ECO:0000313" key="5">
    <source>
        <dbReference type="Proteomes" id="UP000297295"/>
    </source>
</evidence>
<dbReference type="RefSeq" id="WP_135390522.1">
    <property type="nucleotide sequence ID" value="NZ_PGGK01000018.1"/>
</dbReference>
<keyword evidence="5" id="KW-1185">Reference proteome</keyword>